<dbReference type="Pfam" id="PF13832">
    <property type="entry name" value="zf-HC5HC2H_2"/>
    <property type="match status" value="1"/>
</dbReference>
<reference evidence="6" key="1">
    <citation type="submission" date="2023-07" db="EMBL/GenBank/DDBJ databases">
        <authorList>
            <consortium name="AG Swart"/>
            <person name="Singh M."/>
            <person name="Singh A."/>
            <person name="Seah K."/>
            <person name="Emmerich C."/>
        </authorList>
    </citation>
    <scope>NUCLEOTIDE SEQUENCE</scope>
    <source>
        <strain evidence="6">DP1</strain>
    </source>
</reference>
<feature type="compositionally biased region" description="Basic and acidic residues" evidence="4">
    <location>
        <begin position="410"/>
        <end position="419"/>
    </location>
</feature>
<accession>A0AAD1UFV5</accession>
<keyword evidence="3" id="KW-0862">Zinc</keyword>
<dbReference type="CDD" id="cd15571">
    <property type="entry name" value="ePHD"/>
    <property type="match status" value="1"/>
</dbReference>
<dbReference type="AlphaFoldDB" id="A0AAD1UFV5"/>
<organism evidence="6 7">
    <name type="scientific">Euplotes crassus</name>
    <dbReference type="NCBI Taxonomy" id="5936"/>
    <lineage>
        <taxon>Eukaryota</taxon>
        <taxon>Sar</taxon>
        <taxon>Alveolata</taxon>
        <taxon>Ciliophora</taxon>
        <taxon>Intramacronucleata</taxon>
        <taxon>Spirotrichea</taxon>
        <taxon>Hypotrichia</taxon>
        <taxon>Euplotida</taxon>
        <taxon>Euplotidae</taxon>
        <taxon>Moneuplotes</taxon>
    </lineage>
</organism>
<dbReference type="PROSITE" id="PS51805">
    <property type="entry name" value="EPHD"/>
    <property type="match status" value="1"/>
</dbReference>
<proteinExistence type="predicted"/>
<feature type="domain" description="PHD-type" evidence="5">
    <location>
        <begin position="252"/>
        <end position="369"/>
    </location>
</feature>
<feature type="compositionally biased region" description="Basic residues" evidence="4">
    <location>
        <begin position="456"/>
        <end position="481"/>
    </location>
</feature>
<dbReference type="InterPro" id="IPR050701">
    <property type="entry name" value="Histone_Mod_Regulator"/>
</dbReference>
<dbReference type="GO" id="GO:0006357">
    <property type="term" value="P:regulation of transcription by RNA polymerase II"/>
    <property type="evidence" value="ECO:0007669"/>
    <property type="project" value="TreeGrafter"/>
</dbReference>
<evidence type="ECO:0000256" key="3">
    <source>
        <dbReference type="ARBA" id="ARBA00022833"/>
    </source>
</evidence>
<dbReference type="Gene3D" id="3.30.40.10">
    <property type="entry name" value="Zinc/RING finger domain, C3HC4 (zinc finger)"/>
    <property type="match status" value="1"/>
</dbReference>
<dbReference type="PANTHER" id="PTHR13793:SF107">
    <property type="entry name" value="BROMODOMAIN-CONTAINING PROTEIN HOMOLOG"/>
    <property type="match status" value="1"/>
</dbReference>
<gene>
    <name evidence="6" type="ORF">ECRASSUSDP1_LOCUS7381</name>
</gene>
<evidence type="ECO:0000313" key="7">
    <source>
        <dbReference type="Proteomes" id="UP001295684"/>
    </source>
</evidence>
<protein>
    <recommendedName>
        <fullName evidence="5">PHD-type domain-containing protein</fullName>
    </recommendedName>
</protein>
<evidence type="ECO:0000256" key="2">
    <source>
        <dbReference type="ARBA" id="ARBA00022771"/>
    </source>
</evidence>
<name>A0AAD1UFV5_EUPCR</name>
<evidence type="ECO:0000313" key="6">
    <source>
        <dbReference type="EMBL" id="CAI2366110.1"/>
    </source>
</evidence>
<dbReference type="InterPro" id="IPR034732">
    <property type="entry name" value="EPHD"/>
</dbReference>
<keyword evidence="2" id="KW-0863">Zinc-finger</keyword>
<keyword evidence="1" id="KW-0479">Metal-binding</keyword>
<evidence type="ECO:0000256" key="4">
    <source>
        <dbReference type="SAM" id="MobiDB-lite"/>
    </source>
</evidence>
<dbReference type="SMART" id="SM00249">
    <property type="entry name" value="PHD"/>
    <property type="match status" value="2"/>
</dbReference>
<dbReference type="InterPro" id="IPR013083">
    <property type="entry name" value="Znf_RING/FYVE/PHD"/>
</dbReference>
<dbReference type="InterPro" id="IPR001965">
    <property type="entry name" value="Znf_PHD"/>
</dbReference>
<evidence type="ECO:0000259" key="5">
    <source>
        <dbReference type="PROSITE" id="PS51805"/>
    </source>
</evidence>
<keyword evidence="7" id="KW-1185">Reference proteome</keyword>
<dbReference type="GO" id="GO:0008270">
    <property type="term" value="F:zinc ion binding"/>
    <property type="evidence" value="ECO:0007669"/>
    <property type="project" value="UniProtKB-KW"/>
</dbReference>
<dbReference type="EMBL" id="CAMPGE010007184">
    <property type="protein sequence ID" value="CAI2366110.1"/>
    <property type="molecule type" value="Genomic_DNA"/>
</dbReference>
<evidence type="ECO:0000256" key="1">
    <source>
        <dbReference type="ARBA" id="ARBA00022723"/>
    </source>
</evidence>
<dbReference type="PANTHER" id="PTHR13793">
    <property type="entry name" value="PHD FINGER PROTEINS"/>
    <property type="match status" value="1"/>
</dbReference>
<comment type="caution">
    <text evidence="6">The sequence shown here is derived from an EMBL/GenBank/DDBJ whole genome shotgun (WGS) entry which is preliminary data.</text>
</comment>
<feature type="region of interest" description="Disordered" evidence="4">
    <location>
        <begin position="410"/>
        <end position="481"/>
    </location>
</feature>
<feature type="compositionally biased region" description="Basic and acidic residues" evidence="4">
    <location>
        <begin position="427"/>
        <end position="439"/>
    </location>
</feature>
<sequence length="481" mass="56036">MINDSYENKLIEIRREFDPGVRLKYLANQTGFSPGNNDISLSQSLIEYKGLTEDLEAIVTPCHSTFNINGLTFLATQTDFDMSNNVKDLIGISPKKDEKQNPLHNDELEVEKLINQEPEKLGPSISLPQEQSLWKNRLRSRLIKPRDDSYQADLDDVEEEKTKPLDPKILKELDEIKSCNGDICQVCISKISEKYTWNTKSITCKTCFVKIHEKCYKNKVSKDWNCERCSMLLKVAKRKRAKSQSIDKKIEMMVCKYCFRSHGLLKQLKNSTWVHAECVKYLPKIYFDKKFTMVKGRIEKQRRGLRCTYCNSTKGFCLQCEEISCTTNFHVSCAINNNLILNEKIMKEVFMKKPKSSNDRYFVLCNDHKDEYCKAQNNIELKFKVSKGKTIILHSENTLTRMKGKKFIPIDKADPKAQSDTENIENSSDKSYKLEDIPKSQRRPKRCTNRSMSNLKTKRHSIFKKKRKRSPKGQTKRRRIV</sequence>
<dbReference type="Proteomes" id="UP001295684">
    <property type="component" value="Unassembled WGS sequence"/>
</dbReference>